<evidence type="ECO:0000256" key="3">
    <source>
        <dbReference type="ARBA" id="ARBA00022691"/>
    </source>
</evidence>
<evidence type="ECO:0000256" key="1">
    <source>
        <dbReference type="ARBA" id="ARBA00022603"/>
    </source>
</evidence>
<proteinExistence type="predicted"/>
<dbReference type="PROSITE" id="PS51683">
    <property type="entry name" value="SAM_OMT_II"/>
    <property type="match status" value="1"/>
</dbReference>
<dbReference type="Proteomes" id="UP001583177">
    <property type="component" value="Unassembled WGS sequence"/>
</dbReference>
<dbReference type="PANTHER" id="PTHR43712">
    <property type="entry name" value="PUTATIVE (AFU_ORTHOLOGUE AFUA_4G14580)-RELATED"/>
    <property type="match status" value="1"/>
</dbReference>
<organism evidence="5 6">
    <name type="scientific">Diaporthe australafricana</name>
    <dbReference type="NCBI Taxonomy" id="127596"/>
    <lineage>
        <taxon>Eukaryota</taxon>
        <taxon>Fungi</taxon>
        <taxon>Dikarya</taxon>
        <taxon>Ascomycota</taxon>
        <taxon>Pezizomycotina</taxon>
        <taxon>Sordariomycetes</taxon>
        <taxon>Sordariomycetidae</taxon>
        <taxon>Diaporthales</taxon>
        <taxon>Diaporthaceae</taxon>
        <taxon>Diaporthe</taxon>
    </lineage>
</organism>
<evidence type="ECO:0000313" key="5">
    <source>
        <dbReference type="EMBL" id="KAL1869403.1"/>
    </source>
</evidence>
<feature type="domain" description="O-methyltransferase C-terminal" evidence="4">
    <location>
        <begin position="242"/>
        <end position="387"/>
    </location>
</feature>
<dbReference type="Gene3D" id="1.10.10.10">
    <property type="entry name" value="Winged helix-like DNA-binding domain superfamily/Winged helix DNA-binding domain"/>
    <property type="match status" value="1"/>
</dbReference>
<dbReference type="InterPro" id="IPR016461">
    <property type="entry name" value="COMT-like"/>
</dbReference>
<evidence type="ECO:0000313" key="6">
    <source>
        <dbReference type="Proteomes" id="UP001583177"/>
    </source>
</evidence>
<dbReference type="InterPro" id="IPR029063">
    <property type="entry name" value="SAM-dependent_MTases_sf"/>
</dbReference>
<keyword evidence="6" id="KW-1185">Reference proteome</keyword>
<keyword evidence="2" id="KW-0808">Transferase</keyword>
<dbReference type="InterPro" id="IPR036390">
    <property type="entry name" value="WH_DNA-bd_sf"/>
</dbReference>
<evidence type="ECO:0000256" key="2">
    <source>
        <dbReference type="ARBA" id="ARBA00022679"/>
    </source>
</evidence>
<evidence type="ECO:0000259" key="4">
    <source>
        <dbReference type="Pfam" id="PF00891"/>
    </source>
</evidence>
<dbReference type="InterPro" id="IPR036388">
    <property type="entry name" value="WH-like_DNA-bd_sf"/>
</dbReference>
<keyword evidence="1" id="KW-0489">Methyltransferase</keyword>
<dbReference type="Pfam" id="PF00891">
    <property type="entry name" value="Methyltransf_2"/>
    <property type="match status" value="1"/>
</dbReference>
<sequence>MEGTVDFSIAVRPNDLDAVPGIVKGIVDKANALSPGDETARHALLIQARSLVQALETPRETMTKHTWAQLGVDTGLVTGVDAGLWILMAKNGDGPQNVADLAETLSFDPVLLGRLMRHLAAMGYLIETDVDQYKLTNFTRSMALPQISGGYTTLLGEIGASALEFHKWARKNNWRNPTDPKDGALKEAYGTDQDVFQYLHSVGCLQQVNNHMRGYRQGRTPWMDPSIYPVQEKLILGAEAGSDAPFLVDIAGGLGHDLTEFKKRFPNHPGKIYLEDLPAVIGDIQDLDVTIERLCHDFHTEQPIKGARAYFMHSIMHDWPDHVCKSILTPVVEAMKPGYSKLLINDVVIPSKGAHWENTAGDMLMMTQLSALERTEAQWYQLIEGSGLGLKIVKIWLCGLPGVEGLIECERV</sequence>
<protein>
    <recommendedName>
        <fullName evidence="4">O-methyltransferase C-terminal domain-containing protein</fullName>
    </recommendedName>
</protein>
<dbReference type="Gene3D" id="3.40.50.150">
    <property type="entry name" value="Vaccinia Virus protein VP39"/>
    <property type="match status" value="1"/>
</dbReference>
<dbReference type="PANTHER" id="PTHR43712:SF17">
    <property type="entry name" value="O-METHYLTRANSFERASE"/>
    <property type="match status" value="1"/>
</dbReference>
<comment type="caution">
    <text evidence="5">The sequence shown here is derived from an EMBL/GenBank/DDBJ whole genome shotgun (WGS) entry which is preliminary data.</text>
</comment>
<accession>A0ABR3X0B1</accession>
<reference evidence="5 6" key="1">
    <citation type="journal article" date="2024" name="IMA Fungus">
        <title>IMA Genome - F19 : A genome assembly and annotation guide to empower mycologists, including annotated draft genome sequences of Ceratocystis pirilliformis, Diaporthe australafricana, Fusarium ophioides, Paecilomyces lecythidis, and Sporothrix stenoceras.</title>
        <authorList>
            <person name="Aylward J."/>
            <person name="Wilson A.M."/>
            <person name="Visagie C.M."/>
            <person name="Spraker J."/>
            <person name="Barnes I."/>
            <person name="Buitendag C."/>
            <person name="Ceriani C."/>
            <person name="Del Mar Angel L."/>
            <person name="du Plessis D."/>
            <person name="Fuchs T."/>
            <person name="Gasser K."/>
            <person name="Kramer D."/>
            <person name="Li W."/>
            <person name="Munsamy K."/>
            <person name="Piso A."/>
            <person name="Price J.L."/>
            <person name="Sonnekus B."/>
            <person name="Thomas C."/>
            <person name="van der Nest A."/>
            <person name="van Dijk A."/>
            <person name="van Heerden A."/>
            <person name="van Vuuren N."/>
            <person name="Yilmaz N."/>
            <person name="Duong T.A."/>
            <person name="van der Merwe N.A."/>
            <person name="Wingfield M.J."/>
            <person name="Wingfield B.D."/>
        </authorList>
    </citation>
    <scope>NUCLEOTIDE SEQUENCE [LARGE SCALE GENOMIC DNA]</scope>
    <source>
        <strain evidence="5 6">CMW 18300</strain>
    </source>
</reference>
<dbReference type="InterPro" id="IPR001077">
    <property type="entry name" value="COMT_C"/>
</dbReference>
<dbReference type="SUPFAM" id="SSF53335">
    <property type="entry name" value="S-adenosyl-L-methionine-dependent methyltransferases"/>
    <property type="match status" value="1"/>
</dbReference>
<name>A0ABR3X0B1_9PEZI</name>
<dbReference type="EMBL" id="JAWRVE010000041">
    <property type="protein sequence ID" value="KAL1869403.1"/>
    <property type="molecule type" value="Genomic_DNA"/>
</dbReference>
<gene>
    <name evidence="5" type="ORF">Daus18300_005615</name>
</gene>
<dbReference type="SUPFAM" id="SSF46785">
    <property type="entry name" value="Winged helix' DNA-binding domain"/>
    <property type="match status" value="1"/>
</dbReference>
<keyword evidence="3" id="KW-0949">S-adenosyl-L-methionine</keyword>